<proteinExistence type="inferred from homology"/>
<dbReference type="EMBL" id="MK681855">
    <property type="protein sequence ID" value="QJE49085.1"/>
    <property type="molecule type" value="Genomic_DNA"/>
</dbReference>
<sequence length="270" mass="30504">MEGCRFYRESLPEKGQVTMCRVLPERHWWQEGFFVMMLEYGGAEGFVPAELLNRWGRCRDHKRYMEPGVDYCLLVHKVDKEKGYVDLAKFGVSKFDKMQCKQRYAAAKREHAALCNLASRLGMTTQQQFYDFMARGVWSLREKGIKTTDIKQEHLEGMALSPIERMGLLDSKLRLQSCHPVTVSVGVEATNMREVIWAVQEGYDLAHLSKGVGCQDSTFTVSLPSDDKCQITVTGKDSDCAYKTLYTALDCLKARCAANGVMCIVGAIPV</sequence>
<reference evidence="5 6" key="1">
    <citation type="submission" date="2019-03" db="EMBL/GenBank/DDBJ databases">
        <authorList>
            <person name="Winters A.D."/>
            <person name="Faisal M."/>
        </authorList>
    </citation>
    <scope>NUCLEOTIDE SEQUENCE [LARGE SCALE GENOMIC DNA]</scope>
    <source>
        <strain evidence="5 6">Alleghany 12-343</strain>
    </source>
</reference>
<dbReference type="PROSITE" id="PS50126">
    <property type="entry name" value="S1"/>
    <property type="match status" value="1"/>
</dbReference>
<accession>A0A9X7TWR4</accession>
<name>A0A9X7TWR4_9VIRU</name>
<dbReference type="Proteomes" id="UP000503328">
    <property type="component" value="Segment"/>
</dbReference>
<comment type="similarity">
    <text evidence="1">Belongs to the eIF-2-alpha family.</text>
</comment>
<dbReference type="InterPro" id="IPR003029">
    <property type="entry name" value="S1_domain"/>
</dbReference>
<organism evidence="5 6">
    <name type="scientific">Largemouth bass virus</name>
    <dbReference type="NCBI Taxonomy" id="176656"/>
    <lineage>
        <taxon>Viruses</taxon>
        <taxon>Varidnaviria</taxon>
        <taxon>Bamfordvirae</taxon>
        <taxon>Nucleocytoviricota</taxon>
        <taxon>Megaviricetes</taxon>
        <taxon>Pimascovirales</taxon>
        <taxon>Pimascovirales incertae sedis</taxon>
        <taxon>Iridoviridae</taxon>
        <taxon>Alphairidovirinae</taxon>
        <taxon>Ranavirus</taxon>
        <taxon>Ranavirus micropterus1</taxon>
        <taxon>Santee-Cooper ranavirus</taxon>
    </lineage>
</organism>
<dbReference type="GO" id="GO:0003723">
    <property type="term" value="F:RNA binding"/>
    <property type="evidence" value="ECO:0007669"/>
    <property type="project" value="InterPro"/>
</dbReference>
<dbReference type="InterPro" id="IPR012340">
    <property type="entry name" value="NA-bd_OB-fold"/>
</dbReference>
<evidence type="ECO:0000259" key="4">
    <source>
        <dbReference type="PROSITE" id="PS50126"/>
    </source>
</evidence>
<dbReference type="PANTHER" id="PTHR10602:SF0">
    <property type="entry name" value="EUKARYOTIC TRANSLATION INITIATION FACTOR 2 SUBUNIT 1"/>
    <property type="match status" value="1"/>
</dbReference>
<dbReference type="PANTHER" id="PTHR10602">
    <property type="entry name" value="EUKARYOTIC TRANSLATION INITIATION FACTOR 2 SUBUNIT 1"/>
    <property type="match status" value="1"/>
</dbReference>
<evidence type="ECO:0000256" key="3">
    <source>
        <dbReference type="ARBA" id="ARBA00022917"/>
    </source>
</evidence>
<dbReference type="SUPFAM" id="SSF50249">
    <property type="entry name" value="Nucleic acid-binding proteins"/>
    <property type="match status" value="1"/>
</dbReference>
<evidence type="ECO:0000313" key="6">
    <source>
        <dbReference type="Proteomes" id="UP000503328"/>
    </source>
</evidence>
<evidence type="ECO:0000256" key="1">
    <source>
        <dbReference type="ARBA" id="ARBA00007223"/>
    </source>
</evidence>
<protein>
    <recommendedName>
        <fullName evidence="4">S1 motif domain-containing protein</fullName>
    </recommendedName>
</protein>
<dbReference type="InterPro" id="IPR011488">
    <property type="entry name" value="TIF_2_asu"/>
</dbReference>
<evidence type="ECO:0000313" key="5">
    <source>
        <dbReference type="EMBL" id="QJE49085.1"/>
    </source>
</evidence>
<gene>
    <name evidence="5" type="ORF">LMBV_022</name>
</gene>
<dbReference type="GO" id="GO:0043022">
    <property type="term" value="F:ribosome binding"/>
    <property type="evidence" value="ECO:0007669"/>
    <property type="project" value="TreeGrafter"/>
</dbReference>
<feature type="domain" description="S1 motif" evidence="4">
    <location>
        <begin position="15"/>
        <end position="90"/>
    </location>
</feature>
<keyword evidence="3" id="KW-0648">Protein biosynthesis</keyword>
<evidence type="ECO:0000256" key="2">
    <source>
        <dbReference type="ARBA" id="ARBA00022540"/>
    </source>
</evidence>
<keyword evidence="2" id="KW-0396">Initiation factor</keyword>
<dbReference type="Gene3D" id="2.40.50.140">
    <property type="entry name" value="Nucleic acid-binding proteins"/>
    <property type="match status" value="1"/>
</dbReference>